<keyword evidence="2" id="KW-1185">Reference proteome</keyword>
<gene>
    <name evidence="1" type="ORF">FKG95_20835</name>
</gene>
<reference evidence="1 2" key="1">
    <citation type="submission" date="2019-06" db="EMBL/GenBank/DDBJ databases">
        <title>Whole genome sequence for Rhodospirillaceae sp. R148.</title>
        <authorList>
            <person name="Wang G."/>
        </authorList>
    </citation>
    <scope>NUCLEOTIDE SEQUENCE [LARGE SCALE GENOMIC DNA]</scope>
    <source>
        <strain evidence="1 2">R148</strain>
    </source>
</reference>
<dbReference type="OrthoDB" id="7873666at2"/>
<dbReference type="InterPro" id="IPR029063">
    <property type="entry name" value="SAM-dependent_MTases_sf"/>
</dbReference>
<organism evidence="1 2">
    <name type="scientific">Denitrobaculum tricleocarpae</name>
    <dbReference type="NCBI Taxonomy" id="2591009"/>
    <lineage>
        <taxon>Bacteria</taxon>
        <taxon>Pseudomonadati</taxon>
        <taxon>Pseudomonadota</taxon>
        <taxon>Alphaproteobacteria</taxon>
        <taxon>Rhodospirillales</taxon>
        <taxon>Rhodospirillaceae</taxon>
        <taxon>Denitrobaculum</taxon>
    </lineage>
</organism>
<dbReference type="AlphaFoldDB" id="A0A545TFY9"/>
<proteinExistence type="predicted"/>
<protein>
    <submittedName>
        <fullName evidence="1">Class I SAM-dependent methyltransferase</fullName>
    </submittedName>
</protein>
<name>A0A545TFY9_9PROT</name>
<comment type="caution">
    <text evidence="1">The sequence shown here is derived from an EMBL/GenBank/DDBJ whole genome shotgun (WGS) entry which is preliminary data.</text>
</comment>
<evidence type="ECO:0000313" key="1">
    <source>
        <dbReference type="EMBL" id="TQV76096.1"/>
    </source>
</evidence>
<accession>A0A545TFY9</accession>
<dbReference type="Gene3D" id="3.40.50.150">
    <property type="entry name" value="Vaccinia Virus protein VP39"/>
    <property type="match status" value="1"/>
</dbReference>
<dbReference type="EMBL" id="VHSH01000008">
    <property type="protein sequence ID" value="TQV76096.1"/>
    <property type="molecule type" value="Genomic_DNA"/>
</dbReference>
<sequence length="340" mass="37717">MTEHSISGHSPGADVPPLASDFAKVVLPELPTLPGMTSEPECRYLFWKSSSQLRGTGDVVEVGSWLGRSSIHIAAGLAASGKQTHLYCFDGFTWAWGDSNVVDLPLKKGDSFEEYFLKNVSAFADRITSQRTKIKDIEWTGKPIEFLFLDAPKKQPDLTHCLEVFGSSLVPGSATIAMQDYLYFPAYSLAVCCHQLADHLSLQQVVDGGSTVAFHVNGPLDFKKIKPGDWDIRHWSVAKVQAAWDEILAPLTGQSRERLEPGRALHLYDVGARQEALDAIKALPMTDFQRRNIKRLSTSHHYFSYPELFTAAGFPGTTRQNLLSIVKQLRDRLLRLTTAG</sequence>
<evidence type="ECO:0000313" key="2">
    <source>
        <dbReference type="Proteomes" id="UP000315252"/>
    </source>
</evidence>
<dbReference type="Pfam" id="PF13578">
    <property type="entry name" value="Methyltransf_24"/>
    <property type="match status" value="1"/>
</dbReference>
<dbReference type="GO" id="GO:0008168">
    <property type="term" value="F:methyltransferase activity"/>
    <property type="evidence" value="ECO:0007669"/>
    <property type="project" value="UniProtKB-KW"/>
</dbReference>
<keyword evidence="1" id="KW-0489">Methyltransferase</keyword>
<keyword evidence="1" id="KW-0808">Transferase</keyword>
<dbReference type="RefSeq" id="WP_142898359.1">
    <property type="nucleotide sequence ID" value="NZ_ML660059.1"/>
</dbReference>
<dbReference type="GO" id="GO:0032259">
    <property type="term" value="P:methylation"/>
    <property type="evidence" value="ECO:0007669"/>
    <property type="project" value="UniProtKB-KW"/>
</dbReference>
<dbReference type="Proteomes" id="UP000315252">
    <property type="component" value="Unassembled WGS sequence"/>
</dbReference>